<organism evidence="2 3">
    <name type="scientific">Acropora cervicornis</name>
    <name type="common">Staghorn coral</name>
    <dbReference type="NCBI Taxonomy" id="6130"/>
    <lineage>
        <taxon>Eukaryota</taxon>
        <taxon>Metazoa</taxon>
        <taxon>Cnidaria</taxon>
        <taxon>Anthozoa</taxon>
        <taxon>Hexacorallia</taxon>
        <taxon>Scleractinia</taxon>
        <taxon>Astrocoeniina</taxon>
        <taxon>Acroporidae</taxon>
        <taxon>Acropora</taxon>
    </lineage>
</organism>
<protein>
    <recommendedName>
        <fullName evidence="1">DUF7869 domain-containing protein</fullName>
    </recommendedName>
</protein>
<dbReference type="PANTHER" id="PTHR34415:SF1">
    <property type="entry name" value="INTEGRASE CATALYTIC DOMAIN-CONTAINING PROTEIN"/>
    <property type="match status" value="1"/>
</dbReference>
<evidence type="ECO:0000313" key="2">
    <source>
        <dbReference type="EMBL" id="KAK2564172.1"/>
    </source>
</evidence>
<sequence length="171" mass="19886">MTGLHKTVNYDFLIPGHTKFAPDWCFGLVKQRTRRTFTSSLFDISRAVEESAVVNVAELVGLHNGDVRVPAYDWVTYLQQYFKKLSKIKSYHHFRFDKDHPGTVFCKQYWYSEERAINLLQNRSQLPQPDQLPVIVTPEGISRERAEYLYKEIREFCRAGTQNLVAPVVAT</sequence>
<dbReference type="InterPro" id="IPR057191">
    <property type="entry name" value="DUF7869"/>
</dbReference>
<proteinExistence type="predicted"/>
<dbReference type="Pfam" id="PF25273">
    <property type="entry name" value="DUF7869"/>
    <property type="match status" value="1"/>
</dbReference>
<reference evidence="2" key="1">
    <citation type="journal article" date="2023" name="G3 (Bethesda)">
        <title>Whole genome assembly and annotation of the endangered Caribbean coral Acropora cervicornis.</title>
        <authorList>
            <person name="Selwyn J.D."/>
            <person name="Vollmer S.V."/>
        </authorList>
    </citation>
    <scope>NUCLEOTIDE SEQUENCE</scope>
    <source>
        <strain evidence="2">K2</strain>
    </source>
</reference>
<reference evidence="2" key="2">
    <citation type="journal article" date="2023" name="Science">
        <title>Genomic signatures of disease resistance in endangered staghorn corals.</title>
        <authorList>
            <person name="Vollmer S.V."/>
            <person name="Selwyn J.D."/>
            <person name="Despard B.A."/>
            <person name="Roesel C.L."/>
        </authorList>
    </citation>
    <scope>NUCLEOTIDE SEQUENCE</scope>
    <source>
        <strain evidence="2">K2</strain>
    </source>
</reference>
<gene>
    <name evidence="2" type="ORF">P5673_012412</name>
</gene>
<feature type="domain" description="DUF7869" evidence="1">
    <location>
        <begin position="6"/>
        <end position="110"/>
    </location>
</feature>
<name>A0AAD9QMS7_ACRCE</name>
<comment type="caution">
    <text evidence="2">The sequence shown here is derived from an EMBL/GenBank/DDBJ whole genome shotgun (WGS) entry which is preliminary data.</text>
</comment>
<evidence type="ECO:0000259" key="1">
    <source>
        <dbReference type="Pfam" id="PF25273"/>
    </source>
</evidence>
<dbReference type="Proteomes" id="UP001249851">
    <property type="component" value="Unassembled WGS sequence"/>
</dbReference>
<keyword evidence="3" id="KW-1185">Reference proteome</keyword>
<evidence type="ECO:0000313" key="3">
    <source>
        <dbReference type="Proteomes" id="UP001249851"/>
    </source>
</evidence>
<dbReference type="EMBL" id="JARQWQ010000023">
    <property type="protein sequence ID" value="KAK2564172.1"/>
    <property type="molecule type" value="Genomic_DNA"/>
</dbReference>
<dbReference type="PANTHER" id="PTHR34415">
    <property type="entry name" value="INTEGRASE CATALYTIC DOMAIN-CONTAINING PROTEIN"/>
    <property type="match status" value="1"/>
</dbReference>
<dbReference type="AlphaFoldDB" id="A0AAD9QMS7"/>
<accession>A0AAD9QMS7</accession>